<organism evidence="2 3">
    <name type="scientific">Flavobacterium resistens</name>
    <dbReference type="NCBI Taxonomy" id="443612"/>
    <lineage>
        <taxon>Bacteria</taxon>
        <taxon>Pseudomonadati</taxon>
        <taxon>Bacteroidota</taxon>
        <taxon>Flavobacteriia</taxon>
        <taxon>Flavobacteriales</taxon>
        <taxon>Flavobacteriaceae</taxon>
        <taxon>Flavobacterium</taxon>
    </lineage>
</organism>
<name>A0A521EZM1_9FLAO</name>
<reference evidence="2 3" key="1">
    <citation type="submission" date="2017-05" db="EMBL/GenBank/DDBJ databases">
        <authorList>
            <person name="Varghese N."/>
            <person name="Submissions S."/>
        </authorList>
    </citation>
    <scope>NUCLEOTIDE SEQUENCE [LARGE SCALE GENOMIC DNA]</scope>
    <source>
        <strain evidence="2 3">DSM 19382</strain>
    </source>
</reference>
<evidence type="ECO:0000313" key="3">
    <source>
        <dbReference type="Proteomes" id="UP000317289"/>
    </source>
</evidence>
<keyword evidence="4" id="KW-1185">Reference proteome</keyword>
<dbReference type="InterPro" id="IPR008930">
    <property type="entry name" value="Terpenoid_cyclase/PrenylTrfase"/>
</dbReference>
<accession>A0A521EZM1</accession>
<dbReference type="SUPFAM" id="SSF48576">
    <property type="entry name" value="Terpenoid synthases"/>
    <property type="match status" value="1"/>
</dbReference>
<dbReference type="Proteomes" id="UP000317289">
    <property type="component" value="Unassembled WGS sequence"/>
</dbReference>
<dbReference type="OrthoDB" id="4673451at2"/>
<evidence type="ECO:0000313" key="1">
    <source>
        <dbReference type="EMBL" id="MRX69334.1"/>
    </source>
</evidence>
<sequence length="628" mass="73120">MKFHNYIQQLNISNDLKKLILDEGFMNKNPHYYQNYPSLFATAFSISEKELNMLDIAGYLYYQATLFTDSLIDEKDLSKFSLITVCQEESIKILTSIYGIENDFWKFWNTRKDEYLQAVYLEKELSKKEMVKIEQYEILADKKAAFGKIAIDSLFSFNQKDASLYQKLLLSHKYFSVAFQINDDIQDFKEDLKKGQFNWAIYSLQKQNVPNNDPEILEKYLYVRGISKKMYQLGIEYCEKALEIVLTIDVPKWKQILLDTKRTFATAIIEIDTYLEILTSEINLSNKKNSSISLKDSIHSAIVFLKSKQQENGTWREYVNQGGISNIWSTAFILSKISENSSLKLLFKDEITKALQFLNNNPSKTLWGYNTTWIEDSDSTNFVFLSYFLNNKTIDNQLLSRWKSFQKTEGAFSTYSKSSNLITTLNDKHITDVTGWISNHNCVSAVSFYFLANQDLESQEYHKIKAYFDINLKDRIKAYWWTNDIYTYYYLAKTYHLIKETEKLDFIIDQVKMKQNANGSFSDNYGENFFYTGLAVEILLLRSDNSLDLVIEKSISFLLKNQFVDGSWENSNALQIPDAKDINPINSKFPVANYGINVRAKEFNRLFTTSSILKSLSIYGTESNSKTF</sequence>
<evidence type="ECO:0008006" key="5">
    <source>
        <dbReference type="Google" id="ProtNLM"/>
    </source>
</evidence>
<evidence type="ECO:0000313" key="2">
    <source>
        <dbReference type="EMBL" id="SMO89313.1"/>
    </source>
</evidence>
<proteinExistence type="predicted"/>
<dbReference type="SUPFAM" id="SSF48239">
    <property type="entry name" value="Terpenoid cyclases/Protein prenyltransferases"/>
    <property type="match status" value="1"/>
</dbReference>
<reference evidence="1 4" key="2">
    <citation type="submission" date="2019-11" db="EMBL/GenBank/DDBJ databases">
        <title>Flavobacterium resistens genome.</title>
        <authorList>
            <person name="Wilson V.M."/>
            <person name="Newman J.D."/>
        </authorList>
    </citation>
    <scope>NUCLEOTIDE SEQUENCE [LARGE SCALE GENOMIC DNA]</scope>
    <source>
        <strain evidence="1 4">DSM 19382</strain>
    </source>
</reference>
<dbReference type="Gene3D" id="1.50.10.20">
    <property type="match status" value="1"/>
</dbReference>
<dbReference type="RefSeq" id="WP_142452115.1">
    <property type="nucleotide sequence ID" value="NZ_FXTA01000006.1"/>
</dbReference>
<dbReference type="EMBL" id="FXTA01000006">
    <property type="protein sequence ID" value="SMO89313.1"/>
    <property type="molecule type" value="Genomic_DNA"/>
</dbReference>
<protein>
    <recommendedName>
        <fullName evidence="5">Squalene cyclase C-terminal domain-containing protein</fullName>
    </recommendedName>
</protein>
<dbReference type="Proteomes" id="UP000468990">
    <property type="component" value="Unassembled WGS sequence"/>
</dbReference>
<dbReference type="InterPro" id="IPR008949">
    <property type="entry name" value="Isoprenoid_synthase_dom_sf"/>
</dbReference>
<dbReference type="AlphaFoldDB" id="A0A521EZM1"/>
<gene>
    <name evidence="1" type="ORF">GJU42_15280</name>
    <name evidence="2" type="ORF">SAMN06265349_10627</name>
</gene>
<dbReference type="EMBL" id="WKKG01000008">
    <property type="protein sequence ID" value="MRX69334.1"/>
    <property type="molecule type" value="Genomic_DNA"/>
</dbReference>
<evidence type="ECO:0000313" key="4">
    <source>
        <dbReference type="Proteomes" id="UP000468990"/>
    </source>
</evidence>